<keyword evidence="2" id="KW-0547">Nucleotide-binding</keyword>
<protein>
    <submittedName>
        <fullName evidence="7">Receptor-like serine/threonine-protein kinase At1g78530</fullName>
    </submittedName>
</protein>
<dbReference type="KEGG" id="peu:105118635"/>
<keyword evidence="6" id="KW-1185">Reference proteome</keyword>
<keyword evidence="4" id="KW-0067">ATP-binding</keyword>
<evidence type="ECO:0000313" key="6">
    <source>
        <dbReference type="Proteomes" id="UP000694918"/>
    </source>
</evidence>
<dbReference type="InterPro" id="IPR011009">
    <property type="entry name" value="Kinase-like_dom_sf"/>
</dbReference>
<keyword evidence="3" id="KW-0418">Kinase</keyword>
<accession>A0AAJ6TP21</accession>
<dbReference type="AlphaFoldDB" id="A0AAJ6TP21"/>
<dbReference type="GO" id="GO:0004672">
    <property type="term" value="F:protein kinase activity"/>
    <property type="evidence" value="ECO:0007669"/>
    <property type="project" value="InterPro"/>
</dbReference>
<dbReference type="GeneID" id="105118635"/>
<dbReference type="InterPro" id="IPR000719">
    <property type="entry name" value="Prot_kinase_dom"/>
</dbReference>
<evidence type="ECO:0000259" key="5">
    <source>
        <dbReference type="PROSITE" id="PS50011"/>
    </source>
</evidence>
<dbReference type="InterPro" id="IPR052059">
    <property type="entry name" value="CR_Ser/Thr_kinase"/>
</dbReference>
<evidence type="ECO:0000256" key="2">
    <source>
        <dbReference type="ARBA" id="ARBA00022741"/>
    </source>
</evidence>
<organism evidence="6 7">
    <name type="scientific">Populus euphratica</name>
    <name type="common">Euphrates poplar</name>
    <dbReference type="NCBI Taxonomy" id="75702"/>
    <lineage>
        <taxon>Eukaryota</taxon>
        <taxon>Viridiplantae</taxon>
        <taxon>Streptophyta</taxon>
        <taxon>Embryophyta</taxon>
        <taxon>Tracheophyta</taxon>
        <taxon>Spermatophyta</taxon>
        <taxon>Magnoliopsida</taxon>
        <taxon>eudicotyledons</taxon>
        <taxon>Gunneridae</taxon>
        <taxon>Pentapetalae</taxon>
        <taxon>rosids</taxon>
        <taxon>fabids</taxon>
        <taxon>Malpighiales</taxon>
        <taxon>Salicaceae</taxon>
        <taxon>Saliceae</taxon>
        <taxon>Populus</taxon>
    </lineage>
</organism>
<dbReference type="PANTHER" id="PTHR47973">
    <property type="entry name" value="CYSTEINE-RICH RECEPTOR-LIKE PROTEIN KINASE 3"/>
    <property type="match status" value="1"/>
</dbReference>
<dbReference type="Pfam" id="PF00069">
    <property type="entry name" value="Pkinase"/>
    <property type="match status" value="1"/>
</dbReference>
<name>A0AAJ6TP21_POPEU</name>
<proteinExistence type="predicted"/>
<dbReference type="Gene3D" id="1.10.510.10">
    <property type="entry name" value="Transferase(Phosphotransferase) domain 1"/>
    <property type="match status" value="1"/>
</dbReference>
<evidence type="ECO:0000313" key="7">
    <source>
        <dbReference type="RefSeq" id="XP_011014919.1"/>
    </source>
</evidence>
<dbReference type="SUPFAM" id="SSF56112">
    <property type="entry name" value="Protein kinase-like (PK-like)"/>
    <property type="match status" value="1"/>
</dbReference>
<dbReference type="Proteomes" id="UP000694918">
    <property type="component" value="Unplaced"/>
</dbReference>
<evidence type="ECO:0000256" key="1">
    <source>
        <dbReference type="ARBA" id="ARBA00022679"/>
    </source>
</evidence>
<evidence type="ECO:0000256" key="3">
    <source>
        <dbReference type="ARBA" id="ARBA00022777"/>
    </source>
</evidence>
<reference evidence="7" key="1">
    <citation type="submission" date="2025-08" db="UniProtKB">
        <authorList>
            <consortium name="RefSeq"/>
        </authorList>
    </citation>
    <scope>IDENTIFICATION</scope>
</reference>
<gene>
    <name evidence="7" type="primary">LOC105118635</name>
</gene>
<evidence type="ECO:0000256" key="4">
    <source>
        <dbReference type="ARBA" id="ARBA00022840"/>
    </source>
</evidence>
<keyword evidence="1" id="KW-0808">Transferase</keyword>
<sequence length="106" mass="11746">MLDNSLMAKLSDFGLATLCDEEDPFMTIEAKGSRVYMAPEYSMGKAINIVKADVYSFGVVLLEIVSGTEIVSETVSEEYTPTQEVEFLLDKVSGSDRINPLSFFFL</sequence>
<dbReference type="GO" id="GO:0005524">
    <property type="term" value="F:ATP binding"/>
    <property type="evidence" value="ECO:0007669"/>
    <property type="project" value="UniProtKB-KW"/>
</dbReference>
<dbReference type="PROSITE" id="PS50011">
    <property type="entry name" value="PROTEIN_KINASE_DOM"/>
    <property type="match status" value="1"/>
</dbReference>
<feature type="domain" description="Protein kinase" evidence="5">
    <location>
        <begin position="1"/>
        <end position="106"/>
    </location>
</feature>
<dbReference type="RefSeq" id="XP_011014919.1">
    <property type="nucleotide sequence ID" value="XM_011016617.1"/>
</dbReference>